<sequence length="1003" mass="110609">MLLWRQRALWTCIAVLAALSWTCCADEARAPVVDSASRGHHEAVPPDPDDHTASTDDVIVSPIHHHGVGGGHAVSAGHHGSGERDGTPKRFQVAKVDFHHVATPFIISVWIIIAGFAKIGFHVTPKLHLICPESCILIVIGVVIGLLLFYTGLTSVGPLTPDVFFLFMLPPIVLDAGYYMPNRSFFDNLGSIMTYAVLGTVWNALTIGLCLWAVGLTGLYGTSVPLLDALLFSSIISAVDPVAVLAVFEEIHVNDVLYILVFGESLLNDAVTVVLYRMFEGYTDMGTENIIPTDYVYGVASFFVVALGGTAVGILWGLVAAFVSRFTHHVRAIEPLFVFILGYLSYLSAELFHLSGILALTFCGLTMKNYVEENISQKSHTTLKYGMKMLANCSETIIFMFLGVSTVNDIHRWNTWFVILTIVFITVFRSVGVVLLTWPINRFRVHTLNKVDQFIMAYGGLRGAVAFALVLVVNEDVIPTKKMLVTTTIAVIYFTVFVQGMTIGPLVRLLNVPRSVKGQMSMNERLHTRLMDHLMAGLEDVTGQFMGNYKIRDKFKYYNNRFLRPMLLKDHSIREPKIIETYSKLNLADAMNLLKNNNSLVPVMNGENGVSLASLFRSYTQTNLSKGAASASGDTLRELDLPVDRSATVLNFDMNELQYSPSNKDYADAQLHHILSDSMFKPSRKVKRLYRDRVDGTEDHPPFHHHMRMQIRTFLGEERRRMRKARNGRLPRHDGNDGAPLTCRHAHEPRKIPNGDKPQLRFSLPMNGDCSLNIDCHKVTVPGNGTSKPEVNSSLQQAGDDEGIVFVARPRDETALKGSSPRSYSPPPEAEALTETETTLPWKRDDVPDAAGVRARCGSGDGGVRQREFPSWIDNREYIAYQSPTSTILGRLDRHKRSTPDVFEVFQLKSSGAPAAPMEEVAEEDQDGASPEIAGAPSELGAELAQAPSQEEGAEGGAEGGDEEGPPSTTSTEPLAPTSRWEETVIDLESDDSESGGSRHVRL</sequence>
<evidence type="ECO:0000256" key="9">
    <source>
        <dbReference type="RuleBase" id="RU003722"/>
    </source>
</evidence>
<evidence type="ECO:0000256" key="1">
    <source>
        <dbReference type="ARBA" id="ARBA00004141"/>
    </source>
</evidence>
<feature type="region of interest" description="Disordered" evidence="10">
    <location>
        <begin position="812"/>
        <end position="837"/>
    </location>
</feature>
<feature type="transmembrane region" description="Helical" evidence="11">
    <location>
        <begin position="416"/>
        <end position="440"/>
    </location>
</feature>
<evidence type="ECO:0000256" key="2">
    <source>
        <dbReference type="ARBA" id="ARBA00022448"/>
    </source>
</evidence>
<feature type="transmembrane region" description="Helical" evidence="11">
    <location>
        <begin position="455"/>
        <end position="473"/>
    </location>
</feature>
<evidence type="ECO:0000256" key="12">
    <source>
        <dbReference type="SAM" id="SignalP"/>
    </source>
</evidence>
<keyword evidence="7 11" id="KW-0472">Membrane</keyword>
<dbReference type="PANTHER" id="PTHR10110">
    <property type="entry name" value="SODIUM/HYDROGEN EXCHANGER"/>
    <property type="match status" value="1"/>
</dbReference>
<dbReference type="PRINTS" id="PR01084">
    <property type="entry name" value="NAHEXCHNGR"/>
</dbReference>
<keyword evidence="2 9" id="KW-0813">Transport</keyword>
<dbReference type="AlphaFoldDB" id="A0A131YMC3"/>
<dbReference type="Gene3D" id="6.10.250.1040">
    <property type="match status" value="1"/>
</dbReference>
<feature type="transmembrane region" description="Helical" evidence="11">
    <location>
        <begin position="255"/>
        <end position="279"/>
    </location>
</feature>
<evidence type="ECO:0000313" key="14">
    <source>
        <dbReference type="EMBL" id="JAP79692.1"/>
    </source>
</evidence>
<dbReference type="InterPro" id="IPR004709">
    <property type="entry name" value="NaH_exchanger"/>
</dbReference>
<dbReference type="Pfam" id="PF00999">
    <property type="entry name" value="Na_H_Exchanger"/>
    <property type="match status" value="1"/>
</dbReference>
<keyword evidence="3 9" id="KW-0812">Transmembrane</keyword>
<protein>
    <recommendedName>
        <fullName evidence="9">Sodium/hydrogen exchanger</fullName>
    </recommendedName>
</protein>
<dbReference type="NCBIfam" id="TIGR00840">
    <property type="entry name" value="b_cpa1"/>
    <property type="match status" value="1"/>
</dbReference>
<accession>A0A131YMC3</accession>
<name>A0A131YMC3_RHIAP</name>
<evidence type="ECO:0000256" key="11">
    <source>
        <dbReference type="SAM" id="Phobius"/>
    </source>
</evidence>
<comment type="similarity">
    <text evidence="9">Belongs to the monovalent cation:proton antiporter 1 (CPA1) transporter (TC 2.A.36) family.</text>
</comment>
<evidence type="ECO:0000256" key="7">
    <source>
        <dbReference type="ARBA" id="ARBA00023136"/>
    </source>
</evidence>
<feature type="transmembrane region" description="Helical" evidence="11">
    <location>
        <begin position="226"/>
        <end position="248"/>
    </location>
</feature>
<reference evidence="14" key="1">
    <citation type="journal article" date="2016" name="Ticks Tick Borne Dis.">
        <title>De novo assembly and annotation of the salivary gland transcriptome of Rhipicephalus appendiculatus male and female ticks during blood feeding.</title>
        <authorList>
            <person name="de Castro M.H."/>
            <person name="de Klerk D."/>
            <person name="Pienaar R."/>
            <person name="Latif A.A."/>
            <person name="Rees D.J."/>
            <person name="Mans B.J."/>
        </authorList>
    </citation>
    <scope>NUCLEOTIDE SEQUENCE</scope>
    <source>
        <tissue evidence="14">Salivary glands</tissue>
    </source>
</reference>
<dbReference type="InterPro" id="IPR018422">
    <property type="entry name" value="Cation/H_exchanger_CPA1"/>
</dbReference>
<evidence type="ECO:0000256" key="5">
    <source>
        <dbReference type="ARBA" id="ARBA00023053"/>
    </source>
</evidence>
<keyword evidence="8 9" id="KW-0739">Sodium transport</keyword>
<evidence type="ECO:0000256" key="4">
    <source>
        <dbReference type="ARBA" id="ARBA00022989"/>
    </source>
</evidence>
<dbReference type="GO" id="GO:0005886">
    <property type="term" value="C:plasma membrane"/>
    <property type="evidence" value="ECO:0007669"/>
    <property type="project" value="TreeGrafter"/>
</dbReference>
<feature type="chain" id="PRO_5007285523" description="Sodium/hydrogen exchanger" evidence="12">
    <location>
        <begin position="26"/>
        <end position="1003"/>
    </location>
</feature>
<feature type="transmembrane region" description="Helical" evidence="11">
    <location>
        <begin position="129"/>
        <end position="151"/>
    </location>
</feature>
<feature type="transmembrane region" description="Helical" evidence="11">
    <location>
        <begin position="163"/>
        <end position="180"/>
    </location>
</feature>
<dbReference type="GO" id="GO:0015385">
    <property type="term" value="F:sodium:proton antiporter activity"/>
    <property type="evidence" value="ECO:0007669"/>
    <property type="project" value="InterPro"/>
</dbReference>
<organism evidence="14">
    <name type="scientific">Rhipicephalus appendiculatus</name>
    <name type="common">Brown ear tick</name>
    <dbReference type="NCBI Taxonomy" id="34631"/>
    <lineage>
        <taxon>Eukaryota</taxon>
        <taxon>Metazoa</taxon>
        <taxon>Ecdysozoa</taxon>
        <taxon>Arthropoda</taxon>
        <taxon>Chelicerata</taxon>
        <taxon>Arachnida</taxon>
        <taxon>Acari</taxon>
        <taxon>Parasitiformes</taxon>
        <taxon>Ixodida</taxon>
        <taxon>Ixodoidea</taxon>
        <taxon>Ixodidae</taxon>
        <taxon>Rhipicephalinae</taxon>
        <taxon>Rhipicephalus</taxon>
        <taxon>Rhipicephalus</taxon>
    </lineage>
</organism>
<feature type="region of interest" description="Disordered" evidence="10">
    <location>
        <begin position="914"/>
        <end position="1003"/>
    </location>
</feature>
<feature type="transmembrane region" description="Helical" evidence="11">
    <location>
        <begin position="336"/>
        <end position="365"/>
    </location>
</feature>
<keyword evidence="12" id="KW-0732">Signal</keyword>
<dbReference type="GO" id="GO:0051453">
    <property type="term" value="P:regulation of intracellular pH"/>
    <property type="evidence" value="ECO:0007669"/>
    <property type="project" value="TreeGrafter"/>
</dbReference>
<keyword evidence="9" id="KW-0050">Antiport</keyword>
<dbReference type="InterPro" id="IPR006153">
    <property type="entry name" value="Cation/H_exchanger_TM"/>
</dbReference>
<keyword evidence="4 11" id="KW-1133">Transmembrane helix</keyword>
<feature type="transmembrane region" description="Helical" evidence="11">
    <location>
        <begin position="192"/>
        <end position="214"/>
    </location>
</feature>
<dbReference type="EMBL" id="GEDV01008865">
    <property type="protein sequence ID" value="JAP79692.1"/>
    <property type="molecule type" value="Transcribed_RNA"/>
</dbReference>
<keyword evidence="6 9" id="KW-0406">Ion transport</keyword>
<feature type="transmembrane region" description="Helical" evidence="11">
    <location>
        <begin position="385"/>
        <end position="404"/>
    </location>
</feature>
<evidence type="ECO:0000256" key="8">
    <source>
        <dbReference type="ARBA" id="ARBA00023201"/>
    </source>
</evidence>
<feature type="transmembrane region" description="Helical" evidence="11">
    <location>
        <begin position="98"/>
        <end position="117"/>
    </location>
</feature>
<proteinExistence type="inferred from homology"/>
<dbReference type="GO" id="GO:0015386">
    <property type="term" value="F:potassium:proton antiporter activity"/>
    <property type="evidence" value="ECO:0007669"/>
    <property type="project" value="TreeGrafter"/>
</dbReference>
<feature type="compositionally biased region" description="Acidic residues" evidence="10">
    <location>
        <begin position="984"/>
        <end position="994"/>
    </location>
</feature>
<feature type="domain" description="Cation/H+ exchanger transmembrane" evidence="13">
    <location>
        <begin position="116"/>
        <end position="508"/>
    </location>
</feature>
<evidence type="ECO:0000256" key="10">
    <source>
        <dbReference type="SAM" id="MobiDB-lite"/>
    </source>
</evidence>
<feature type="transmembrane region" description="Helical" evidence="11">
    <location>
        <begin position="485"/>
        <end position="507"/>
    </location>
</feature>
<feature type="signal peptide" evidence="12">
    <location>
        <begin position="1"/>
        <end position="25"/>
    </location>
</feature>
<dbReference type="GO" id="GO:0098719">
    <property type="term" value="P:sodium ion import across plasma membrane"/>
    <property type="evidence" value="ECO:0007669"/>
    <property type="project" value="TreeGrafter"/>
</dbReference>
<dbReference type="Gene3D" id="6.10.140.1330">
    <property type="match status" value="1"/>
</dbReference>
<feature type="region of interest" description="Disordered" evidence="10">
    <location>
        <begin position="67"/>
        <end position="86"/>
    </location>
</feature>
<comment type="subcellular location">
    <subcellularLocation>
        <location evidence="1">Membrane</location>
        <topology evidence="1">Multi-pass membrane protein</topology>
    </subcellularLocation>
</comment>
<evidence type="ECO:0000256" key="6">
    <source>
        <dbReference type="ARBA" id="ARBA00023065"/>
    </source>
</evidence>
<keyword evidence="5" id="KW-0915">Sodium</keyword>
<evidence type="ECO:0000256" key="3">
    <source>
        <dbReference type="ARBA" id="ARBA00022692"/>
    </source>
</evidence>
<evidence type="ECO:0000259" key="13">
    <source>
        <dbReference type="Pfam" id="PF00999"/>
    </source>
</evidence>
<feature type="transmembrane region" description="Helical" evidence="11">
    <location>
        <begin position="299"/>
        <end position="324"/>
    </location>
</feature>
<dbReference type="PANTHER" id="PTHR10110:SF98">
    <property type="entry name" value="SODIUM_HYDROGEN EXCHANGER"/>
    <property type="match status" value="1"/>
</dbReference>